<dbReference type="EMBL" id="BDIP01005921">
    <property type="protein sequence ID" value="GIQ90223.1"/>
    <property type="molecule type" value="Genomic_DNA"/>
</dbReference>
<gene>
    <name evidence="1" type="ORF">KIPB_012939</name>
</gene>
<comment type="caution">
    <text evidence="1">The sequence shown here is derived from an EMBL/GenBank/DDBJ whole genome shotgun (WGS) entry which is preliminary data.</text>
</comment>
<proteinExistence type="predicted"/>
<keyword evidence="2" id="KW-1185">Reference proteome</keyword>
<dbReference type="Proteomes" id="UP000265618">
    <property type="component" value="Unassembled WGS sequence"/>
</dbReference>
<feature type="non-terminal residue" evidence="1">
    <location>
        <position position="87"/>
    </location>
</feature>
<organism evidence="1 2">
    <name type="scientific">Kipferlia bialata</name>
    <dbReference type="NCBI Taxonomy" id="797122"/>
    <lineage>
        <taxon>Eukaryota</taxon>
        <taxon>Metamonada</taxon>
        <taxon>Carpediemonas-like organisms</taxon>
        <taxon>Kipferlia</taxon>
    </lineage>
</organism>
<reference evidence="1 2" key="1">
    <citation type="journal article" date="2018" name="PLoS ONE">
        <title>The draft genome of Kipferlia bialata reveals reductive genome evolution in fornicate parasites.</title>
        <authorList>
            <person name="Tanifuji G."/>
            <person name="Takabayashi S."/>
            <person name="Kume K."/>
            <person name="Takagi M."/>
            <person name="Nakayama T."/>
            <person name="Kamikawa R."/>
            <person name="Inagaki Y."/>
            <person name="Hashimoto T."/>
        </authorList>
    </citation>
    <scope>NUCLEOTIDE SEQUENCE [LARGE SCALE GENOMIC DNA]</scope>
    <source>
        <strain evidence="1">NY0173</strain>
    </source>
</reference>
<evidence type="ECO:0000313" key="2">
    <source>
        <dbReference type="Proteomes" id="UP000265618"/>
    </source>
</evidence>
<sequence>MSTAGPRIRLPGIKSTCWDGGLVVRDYTSYVGHPYHVDFRPGSVIRGPPVDLSEPGCYMEGIVKSLSPSDLRLTDATCTYFKDGERL</sequence>
<evidence type="ECO:0000313" key="1">
    <source>
        <dbReference type="EMBL" id="GIQ90223.1"/>
    </source>
</evidence>
<name>A0A9K3GPA9_9EUKA</name>
<dbReference type="AlphaFoldDB" id="A0A9K3GPA9"/>
<protein>
    <submittedName>
        <fullName evidence="1">Uncharacterized protein</fullName>
    </submittedName>
</protein>
<accession>A0A9K3GPA9</accession>